<dbReference type="Pfam" id="PF00126">
    <property type="entry name" value="HTH_1"/>
    <property type="match status" value="1"/>
</dbReference>
<accession>A0A2P7QIG6</accession>
<organism evidence="6 7">
    <name type="scientific">Allosphingosinicella deserti</name>
    <dbReference type="NCBI Taxonomy" id="2116704"/>
    <lineage>
        <taxon>Bacteria</taxon>
        <taxon>Pseudomonadati</taxon>
        <taxon>Pseudomonadota</taxon>
        <taxon>Alphaproteobacteria</taxon>
        <taxon>Sphingomonadales</taxon>
        <taxon>Sphingomonadaceae</taxon>
        <taxon>Allosphingosinicella</taxon>
    </lineage>
</organism>
<proteinExistence type="inferred from homology"/>
<keyword evidence="2" id="KW-0805">Transcription regulation</keyword>
<dbReference type="GO" id="GO:0006351">
    <property type="term" value="P:DNA-templated transcription"/>
    <property type="evidence" value="ECO:0007669"/>
    <property type="project" value="TreeGrafter"/>
</dbReference>
<keyword evidence="7" id="KW-1185">Reference proteome</keyword>
<keyword evidence="4" id="KW-0804">Transcription</keyword>
<evidence type="ECO:0000259" key="5">
    <source>
        <dbReference type="PROSITE" id="PS50931"/>
    </source>
</evidence>
<evidence type="ECO:0000256" key="3">
    <source>
        <dbReference type="ARBA" id="ARBA00023125"/>
    </source>
</evidence>
<dbReference type="Gene3D" id="1.10.10.10">
    <property type="entry name" value="Winged helix-like DNA-binding domain superfamily/Winged helix DNA-binding domain"/>
    <property type="match status" value="1"/>
</dbReference>
<evidence type="ECO:0000256" key="2">
    <source>
        <dbReference type="ARBA" id="ARBA00023015"/>
    </source>
</evidence>
<reference evidence="6 7" key="1">
    <citation type="submission" date="2018-03" db="EMBL/GenBank/DDBJ databases">
        <title>The draft genome of Sphingosinicella sp. GL-C-18.</title>
        <authorList>
            <person name="Liu L."/>
            <person name="Li L."/>
            <person name="Liang L."/>
            <person name="Zhang X."/>
            <person name="Wang T."/>
        </authorList>
    </citation>
    <scope>NUCLEOTIDE SEQUENCE [LARGE SCALE GENOMIC DNA]</scope>
    <source>
        <strain evidence="6 7">GL-C-18</strain>
    </source>
</reference>
<dbReference type="Pfam" id="PF03466">
    <property type="entry name" value="LysR_substrate"/>
    <property type="match status" value="1"/>
</dbReference>
<dbReference type="InterPro" id="IPR036388">
    <property type="entry name" value="WH-like_DNA-bd_sf"/>
</dbReference>
<dbReference type="GO" id="GO:0043565">
    <property type="term" value="F:sequence-specific DNA binding"/>
    <property type="evidence" value="ECO:0007669"/>
    <property type="project" value="TreeGrafter"/>
</dbReference>
<sequence>MDWDDLRLFLEIARAGTLTAAASRLSLSQPTAGRRLRALEAVIGASLFQRTPAGFRLTDEGETMLGHVEQMEEESIGLERKLLGGARGLEGVLRLSSSDWFANTVLAGALADFGIANPLITIELLAEARLVDLARREADLVFRFVPFSGADIVQRRFVHIRYGAYAADSYVARCGDPETSPDGRGHHLITLDAGLDRAADVGWLRSRWPEARLSFRSNNRDAQGAACARGAGIAVLPRILGDALPLRLLRGDPPPARDVWIGYHQDLRRLRRLRTLVDHLVSVTPREI</sequence>
<protein>
    <submittedName>
        <fullName evidence="6">LysR family transcriptional regulator</fullName>
    </submittedName>
</protein>
<dbReference type="InterPro" id="IPR005119">
    <property type="entry name" value="LysR_subst-bd"/>
</dbReference>
<evidence type="ECO:0000313" key="6">
    <source>
        <dbReference type="EMBL" id="PSJ37752.1"/>
    </source>
</evidence>
<dbReference type="PANTHER" id="PTHR30537:SF3">
    <property type="entry name" value="TRANSCRIPTIONAL REGULATORY PROTEIN"/>
    <property type="match status" value="1"/>
</dbReference>
<dbReference type="AlphaFoldDB" id="A0A2P7QIG6"/>
<dbReference type="OrthoDB" id="9787460at2"/>
<name>A0A2P7QIG6_9SPHN</name>
<dbReference type="Proteomes" id="UP000241167">
    <property type="component" value="Unassembled WGS sequence"/>
</dbReference>
<dbReference type="SUPFAM" id="SSF46785">
    <property type="entry name" value="Winged helix' DNA-binding domain"/>
    <property type="match status" value="1"/>
</dbReference>
<dbReference type="PANTHER" id="PTHR30537">
    <property type="entry name" value="HTH-TYPE TRANSCRIPTIONAL REGULATOR"/>
    <property type="match status" value="1"/>
</dbReference>
<dbReference type="InterPro" id="IPR058163">
    <property type="entry name" value="LysR-type_TF_proteobact-type"/>
</dbReference>
<dbReference type="InterPro" id="IPR036390">
    <property type="entry name" value="WH_DNA-bd_sf"/>
</dbReference>
<evidence type="ECO:0000256" key="4">
    <source>
        <dbReference type="ARBA" id="ARBA00023163"/>
    </source>
</evidence>
<comment type="similarity">
    <text evidence="1">Belongs to the LysR transcriptional regulatory family.</text>
</comment>
<keyword evidence="3" id="KW-0238">DNA-binding</keyword>
<comment type="caution">
    <text evidence="6">The sequence shown here is derived from an EMBL/GenBank/DDBJ whole genome shotgun (WGS) entry which is preliminary data.</text>
</comment>
<dbReference type="SUPFAM" id="SSF53850">
    <property type="entry name" value="Periplasmic binding protein-like II"/>
    <property type="match status" value="1"/>
</dbReference>
<feature type="domain" description="HTH lysR-type" evidence="5">
    <location>
        <begin position="1"/>
        <end position="58"/>
    </location>
</feature>
<dbReference type="PRINTS" id="PR00039">
    <property type="entry name" value="HTHLYSR"/>
</dbReference>
<dbReference type="GO" id="GO:0003700">
    <property type="term" value="F:DNA-binding transcription factor activity"/>
    <property type="evidence" value="ECO:0007669"/>
    <property type="project" value="InterPro"/>
</dbReference>
<dbReference type="EMBL" id="PXYI01000008">
    <property type="protein sequence ID" value="PSJ37752.1"/>
    <property type="molecule type" value="Genomic_DNA"/>
</dbReference>
<evidence type="ECO:0000313" key="7">
    <source>
        <dbReference type="Proteomes" id="UP000241167"/>
    </source>
</evidence>
<evidence type="ECO:0000256" key="1">
    <source>
        <dbReference type="ARBA" id="ARBA00009437"/>
    </source>
</evidence>
<dbReference type="InterPro" id="IPR000847">
    <property type="entry name" value="LysR_HTH_N"/>
</dbReference>
<dbReference type="Gene3D" id="3.40.190.290">
    <property type="match status" value="1"/>
</dbReference>
<gene>
    <name evidence="6" type="ORF">C7I55_21320</name>
</gene>
<dbReference type="PROSITE" id="PS50931">
    <property type="entry name" value="HTH_LYSR"/>
    <property type="match status" value="1"/>
</dbReference>